<name>M1CVK1_SOLTU</name>
<organism evidence="1 2">
    <name type="scientific">Solanum tuberosum</name>
    <name type="common">Potato</name>
    <dbReference type="NCBI Taxonomy" id="4113"/>
    <lineage>
        <taxon>Eukaryota</taxon>
        <taxon>Viridiplantae</taxon>
        <taxon>Streptophyta</taxon>
        <taxon>Embryophyta</taxon>
        <taxon>Tracheophyta</taxon>
        <taxon>Spermatophyta</taxon>
        <taxon>Magnoliopsida</taxon>
        <taxon>eudicotyledons</taxon>
        <taxon>Gunneridae</taxon>
        <taxon>Pentapetalae</taxon>
        <taxon>asterids</taxon>
        <taxon>lamiids</taxon>
        <taxon>Solanales</taxon>
        <taxon>Solanaceae</taxon>
        <taxon>Solanoideae</taxon>
        <taxon>Solaneae</taxon>
        <taxon>Solanum</taxon>
    </lineage>
</organism>
<evidence type="ECO:0000313" key="2">
    <source>
        <dbReference type="Proteomes" id="UP000011115"/>
    </source>
</evidence>
<keyword evidence="2" id="KW-1185">Reference proteome</keyword>
<dbReference type="Gramene" id="PGSC0003DMT400075654">
    <property type="protein sequence ID" value="PGSC0003DMT400075654"/>
    <property type="gene ID" value="PGSC0003DMG400029428"/>
</dbReference>
<protein>
    <submittedName>
        <fullName evidence="1">Uncharacterized protein</fullName>
    </submittedName>
</protein>
<sequence>MLSRFFCLPELVGRVPGSYYKILSPYGQPFIPLSSRCLIYFDLNGGGVPAVRLVEGVSVI</sequence>
<dbReference type="PaxDb" id="4113-PGSC0003DMT400075654"/>
<accession>M1CVK1</accession>
<dbReference type="HOGENOM" id="CLU_2946221_0_0_1"/>
<reference evidence="1" key="2">
    <citation type="submission" date="2015-06" db="UniProtKB">
        <authorList>
            <consortium name="EnsemblPlants"/>
        </authorList>
    </citation>
    <scope>IDENTIFICATION</scope>
    <source>
        <strain evidence="1">DM1-3 516 R44</strain>
    </source>
</reference>
<proteinExistence type="predicted"/>
<reference evidence="2" key="1">
    <citation type="journal article" date="2011" name="Nature">
        <title>Genome sequence and analysis of the tuber crop potato.</title>
        <authorList>
            <consortium name="The Potato Genome Sequencing Consortium"/>
        </authorList>
    </citation>
    <scope>NUCLEOTIDE SEQUENCE [LARGE SCALE GENOMIC DNA]</scope>
    <source>
        <strain evidence="2">cv. DM1-3 516 R44</strain>
    </source>
</reference>
<dbReference type="Proteomes" id="UP000011115">
    <property type="component" value="Unassembled WGS sequence"/>
</dbReference>
<dbReference type="InParanoid" id="M1CVK1"/>
<dbReference type="EnsemblPlants" id="PGSC0003DMT400075654">
    <property type="protein sequence ID" value="PGSC0003DMT400075654"/>
    <property type="gene ID" value="PGSC0003DMG400029428"/>
</dbReference>
<dbReference type="AlphaFoldDB" id="M1CVK1"/>
<evidence type="ECO:0000313" key="1">
    <source>
        <dbReference type="EnsemblPlants" id="PGSC0003DMT400075654"/>
    </source>
</evidence>